<evidence type="ECO:0000256" key="1">
    <source>
        <dbReference type="SAM" id="MobiDB-lite"/>
    </source>
</evidence>
<sequence>MGVTHPPWPTDQTTHYHYHYHSLHHSLHYPPPQPSTTTSMLATMSFPETIVTSSGGREEVELKVGVGGTLGIATPTAHTPPQHIPDAHGRITTTTTSSTAHHHHHHDLPALTTDLLPQDNLSDSSPIFSPLPSAPPAYSPVSPFSGRADSFFFPSSSCHLYPPSTSSSTLSATCRASPETEIIKSNLLGSRLRETRYNSVAESEGGSASDCTEGERSPTQVYSPELERESFPGGRHPQPIDVFGMDIHSYEAAK</sequence>
<proteinExistence type="predicted"/>
<feature type="region of interest" description="Disordered" evidence="1">
    <location>
        <begin position="198"/>
        <end position="240"/>
    </location>
</feature>
<protein>
    <submittedName>
        <fullName evidence="2">Uncharacterized protein</fullName>
    </submittedName>
</protein>
<dbReference type="AlphaFoldDB" id="A0A8J4XLF2"/>
<gene>
    <name evidence="2" type="ORF">GWK47_002759</name>
</gene>
<dbReference type="EMBL" id="JACEEZ010025127">
    <property type="protein sequence ID" value="KAG0704434.1"/>
    <property type="molecule type" value="Genomic_DNA"/>
</dbReference>
<keyword evidence="3" id="KW-1185">Reference proteome</keyword>
<evidence type="ECO:0000313" key="2">
    <source>
        <dbReference type="EMBL" id="KAG0704434.1"/>
    </source>
</evidence>
<dbReference type="OrthoDB" id="515401at2759"/>
<organism evidence="2 3">
    <name type="scientific">Chionoecetes opilio</name>
    <name type="common">Atlantic snow crab</name>
    <name type="synonym">Cancer opilio</name>
    <dbReference type="NCBI Taxonomy" id="41210"/>
    <lineage>
        <taxon>Eukaryota</taxon>
        <taxon>Metazoa</taxon>
        <taxon>Ecdysozoa</taxon>
        <taxon>Arthropoda</taxon>
        <taxon>Crustacea</taxon>
        <taxon>Multicrustacea</taxon>
        <taxon>Malacostraca</taxon>
        <taxon>Eumalacostraca</taxon>
        <taxon>Eucarida</taxon>
        <taxon>Decapoda</taxon>
        <taxon>Pleocyemata</taxon>
        <taxon>Brachyura</taxon>
        <taxon>Eubrachyura</taxon>
        <taxon>Majoidea</taxon>
        <taxon>Majidae</taxon>
        <taxon>Chionoecetes</taxon>
    </lineage>
</organism>
<reference evidence="2" key="1">
    <citation type="submission" date="2020-07" db="EMBL/GenBank/DDBJ databases">
        <title>The High-quality genome of the commercially important snow crab, Chionoecetes opilio.</title>
        <authorList>
            <person name="Jeong J.-H."/>
            <person name="Ryu S."/>
        </authorList>
    </citation>
    <scope>NUCLEOTIDE SEQUENCE</scope>
    <source>
        <strain evidence="2">MADBK_172401_WGS</strain>
        <tissue evidence="2">Digestive gland</tissue>
    </source>
</reference>
<comment type="caution">
    <text evidence="2">The sequence shown here is derived from an EMBL/GenBank/DDBJ whole genome shotgun (WGS) entry which is preliminary data.</text>
</comment>
<name>A0A8J4XLF2_CHIOP</name>
<evidence type="ECO:0000313" key="3">
    <source>
        <dbReference type="Proteomes" id="UP000770661"/>
    </source>
</evidence>
<accession>A0A8J4XLF2</accession>
<dbReference type="Proteomes" id="UP000770661">
    <property type="component" value="Unassembled WGS sequence"/>
</dbReference>